<proteinExistence type="inferred from homology"/>
<organism evidence="7 8">
    <name type="scientific">Mycoplasma miroungirhinis</name>
    <dbReference type="NCBI Taxonomy" id="754516"/>
    <lineage>
        <taxon>Bacteria</taxon>
        <taxon>Bacillati</taxon>
        <taxon>Mycoplasmatota</taxon>
        <taxon>Mollicutes</taxon>
        <taxon>Mycoplasmataceae</taxon>
        <taxon>Mycoplasma</taxon>
    </lineage>
</organism>
<dbReference type="PANTHER" id="PTHR47683:SF4">
    <property type="entry name" value="PSEUDOURIDINE SYNTHASE"/>
    <property type="match status" value="1"/>
</dbReference>
<feature type="domain" description="RNA-binding S4" evidence="6">
    <location>
        <begin position="1"/>
        <end position="59"/>
    </location>
</feature>
<protein>
    <recommendedName>
        <fullName evidence="5">Pseudouridine synthase</fullName>
        <ecNumber evidence="5">5.4.99.-</ecNumber>
    </recommendedName>
</protein>
<sequence>MRLEKFIADTTNISRKNIKKLIIQKRIKVNNQIVLKSIQITENDDVYLDNKKLLYQKFSYFMLNKPQGYVCANEDKKHKTVFDLINVNKNKFFTYGRLDKDTEGLLIISNDGILAHQLLTTKYHIPKTYFVQTNIDISENIYDFNKPIILDNHIIKNYKFVKNTNNTCYLTIYSGIFHQVKRMMQFFGLEVTYLKRVQFGDLNLDQNLKLGQYRELTKSEINLLKNKLNSN</sequence>
<dbReference type="Gene3D" id="3.30.70.580">
    <property type="entry name" value="Pseudouridine synthase I, catalytic domain, N-terminal subdomain"/>
    <property type="match status" value="1"/>
</dbReference>
<evidence type="ECO:0000313" key="8">
    <source>
        <dbReference type="Proteomes" id="UP000502118"/>
    </source>
</evidence>
<dbReference type="InterPro" id="IPR020103">
    <property type="entry name" value="PsdUridine_synth_cat_dom_sf"/>
</dbReference>
<evidence type="ECO:0000256" key="4">
    <source>
        <dbReference type="PROSITE-ProRule" id="PRU00182"/>
    </source>
</evidence>
<dbReference type="InterPro" id="IPR006145">
    <property type="entry name" value="PsdUridine_synth_RsuA/RluA"/>
</dbReference>
<gene>
    <name evidence="7" type="ORF">HLA92_01765</name>
</gene>
<evidence type="ECO:0000256" key="1">
    <source>
        <dbReference type="ARBA" id="ARBA00008348"/>
    </source>
</evidence>
<dbReference type="InterPro" id="IPR002942">
    <property type="entry name" value="S4_RNA-bd"/>
</dbReference>
<dbReference type="CDD" id="cd00165">
    <property type="entry name" value="S4"/>
    <property type="match status" value="1"/>
</dbReference>
<comment type="similarity">
    <text evidence="1 5">Belongs to the pseudouridine synthase RsuA family.</text>
</comment>
<dbReference type="GO" id="GO:0120159">
    <property type="term" value="F:rRNA pseudouridine synthase activity"/>
    <property type="evidence" value="ECO:0007669"/>
    <property type="project" value="UniProtKB-ARBA"/>
</dbReference>
<dbReference type="PROSITE" id="PS01149">
    <property type="entry name" value="PSI_RSU"/>
    <property type="match status" value="1"/>
</dbReference>
<dbReference type="Gene3D" id="3.10.290.10">
    <property type="entry name" value="RNA-binding S4 domain"/>
    <property type="match status" value="1"/>
</dbReference>
<evidence type="ECO:0000259" key="6">
    <source>
        <dbReference type="SMART" id="SM00363"/>
    </source>
</evidence>
<dbReference type="InterPro" id="IPR000748">
    <property type="entry name" value="PsdUridine_synth_RsuA/RluB/E/F"/>
</dbReference>
<evidence type="ECO:0000256" key="2">
    <source>
        <dbReference type="ARBA" id="ARBA00022884"/>
    </source>
</evidence>
<reference evidence="7 8" key="1">
    <citation type="submission" date="2020-05" db="EMBL/GenBank/DDBJ databases">
        <title>Novel Mycoplasma species detected in Mirounga angustirostris (northern elephant seal) from the USA.</title>
        <authorList>
            <person name="Volokhov D.V."/>
        </authorList>
    </citation>
    <scope>NUCLEOTIDE SEQUENCE [LARGE SCALE GENOMIC DNA]</scope>
    <source>
        <strain evidence="7 8">Mirounga ES2806-NAS</strain>
    </source>
</reference>
<dbReference type="Pfam" id="PF01479">
    <property type="entry name" value="S4"/>
    <property type="match status" value="1"/>
</dbReference>
<dbReference type="SMART" id="SM00363">
    <property type="entry name" value="S4"/>
    <property type="match status" value="1"/>
</dbReference>
<keyword evidence="8" id="KW-1185">Reference proteome</keyword>
<name>A0A6M4JCS6_9MOLU</name>
<dbReference type="InterPro" id="IPR036986">
    <property type="entry name" value="S4_RNA-bd_sf"/>
</dbReference>
<dbReference type="Proteomes" id="UP000502118">
    <property type="component" value="Chromosome"/>
</dbReference>
<dbReference type="EMBL" id="CP053097">
    <property type="protein sequence ID" value="QJR44155.1"/>
    <property type="molecule type" value="Genomic_DNA"/>
</dbReference>
<evidence type="ECO:0000256" key="3">
    <source>
        <dbReference type="ARBA" id="ARBA00023235"/>
    </source>
</evidence>
<evidence type="ECO:0000256" key="5">
    <source>
        <dbReference type="RuleBase" id="RU003887"/>
    </source>
</evidence>
<dbReference type="RefSeq" id="WP_171112945.1">
    <property type="nucleotide sequence ID" value="NZ_CP053097.1"/>
</dbReference>
<dbReference type="InterPro" id="IPR018496">
    <property type="entry name" value="PsdUridine_synth_RsuA/RluB_CS"/>
</dbReference>
<dbReference type="PANTHER" id="PTHR47683">
    <property type="entry name" value="PSEUDOURIDINE SYNTHASE FAMILY PROTEIN-RELATED"/>
    <property type="match status" value="1"/>
</dbReference>
<dbReference type="SUPFAM" id="SSF55120">
    <property type="entry name" value="Pseudouridine synthase"/>
    <property type="match status" value="1"/>
</dbReference>
<keyword evidence="3 5" id="KW-0413">Isomerase</keyword>
<dbReference type="GO" id="GO:0003723">
    <property type="term" value="F:RNA binding"/>
    <property type="evidence" value="ECO:0007669"/>
    <property type="project" value="UniProtKB-KW"/>
</dbReference>
<dbReference type="KEGG" id="mmio:HLA92_01765"/>
<dbReference type="Pfam" id="PF00849">
    <property type="entry name" value="PseudoU_synth_2"/>
    <property type="match status" value="1"/>
</dbReference>
<keyword evidence="2 4" id="KW-0694">RNA-binding</keyword>
<dbReference type="EC" id="5.4.99.-" evidence="5"/>
<dbReference type="GO" id="GO:0000455">
    <property type="term" value="P:enzyme-directed rRNA pseudouridine synthesis"/>
    <property type="evidence" value="ECO:0007669"/>
    <property type="project" value="UniProtKB-ARBA"/>
</dbReference>
<dbReference type="InterPro" id="IPR042092">
    <property type="entry name" value="PsdUridine_s_RsuA/RluB/E/F_cat"/>
</dbReference>
<dbReference type="NCBIfam" id="TIGR00093">
    <property type="entry name" value="pseudouridine synthase"/>
    <property type="match status" value="1"/>
</dbReference>
<dbReference type="InterPro" id="IPR050343">
    <property type="entry name" value="RsuA_PseudoU_synthase"/>
</dbReference>
<dbReference type="Gene3D" id="3.30.70.1560">
    <property type="entry name" value="Alpha-L RNA-binding motif"/>
    <property type="match status" value="1"/>
</dbReference>
<accession>A0A6M4JCS6</accession>
<evidence type="ECO:0000313" key="7">
    <source>
        <dbReference type="EMBL" id="QJR44155.1"/>
    </source>
</evidence>
<dbReference type="SUPFAM" id="SSF55174">
    <property type="entry name" value="Alpha-L RNA-binding motif"/>
    <property type="match status" value="1"/>
</dbReference>
<dbReference type="PROSITE" id="PS50889">
    <property type="entry name" value="S4"/>
    <property type="match status" value="1"/>
</dbReference>
<dbReference type="InterPro" id="IPR020094">
    <property type="entry name" value="TruA/RsuA/RluB/E/F_N"/>
</dbReference>
<dbReference type="AlphaFoldDB" id="A0A6M4JCS6"/>